<accession>A0A4R2P487</accession>
<dbReference type="EMBL" id="SLXK01000015">
    <property type="protein sequence ID" value="TCP28864.1"/>
    <property type="molecule type" value="Genomic_DNA"/>
</dbReference>
<dbReference type="PROSITE" id="PS51186">
    <property type="entry name" value="GNAT"/>
    <property type="match status" value="1"/>
</dbReference>
<keyword evidence="2" id="KW-0012">Acyltransferase</keyword>
<evidence type="ECO:0000259" key="3">
    <source>
        <dbReference type="PROSITE" id="PS51186"/>
    </source>
</evidence>
<dbReference type="GO" id="GO:0005840">
    <property type="term" value="C:ribosome"/>
    <property type="evidence" value="ECO:0007669"/>
    <property type="project" value="UniProtKB-KW"/>
</dbReference>
<keyword evidence="4" id="KW-0687">Ribonucleoprotein</keyword>
<evidence type="ECO:0000256" key="1">
    <source>
        <dbReference type="ARBA" id="ARBA00022679"/>
    </source>
</evidence>
<dbReference type="InterPro" id="IPR000182">
    <property type="entry name" value="GNAT_dom"/>
</dbReference>
<keyword evidence="1" id="KW-0808">Transferase</keyword>
<evidence type="ECO:0000256" key="2">
    <source>
        <dbReference type="ARBA" id="ARBA00023315"/>
    </source>
</evidence>
<keyword evidence="4" id="KW-0689">Ribosomal protein</keyword>
<feature type="domain" description="N-acetyltransferase" evidence="3">
    <location>
        <begin position="3"/>
        <end position="161"/>
    </location>
</feature>
<dbReference type="GO" id="GO:0016747">
    <property type="term" value="F:acyltransferase activity, transferring groups other than amino-acyl groups"/>
    <property type="evidence" value="ECO:0007669"/>
    <property type="project" value="InterPro"/>
</dbReference>
<dbReference type="Proteomes" id="UP000295416">
    <property type="component" value="Unassembled WGS sequence"/>
</dbReference>
<reference evidence="4 5" key="1">
    <citation type="submission" date="2019-03" db="EMBL/GenBank/DDBJ databases">
        <title>Genomic Encyclopedia of Type Strains, Phase IV (KMG-IV): sequencing the most valuable type-strain genomes for metagenomic binning, comparative biology and taxonomic classification.</title>
        <authorList>
            <person name="Goeker M."/>
        </authorList>
    </citation>
    <scope>NUCLEOTIDE SEQUENCE [LARGE SCALE GENOMIC DNA]</scope>
    <source>
        <strain evidence="4 5">DSM 19377</strain>
    </source>
</reference>
<name>A0A4R2P487_9BACL</name>
<keyword evidence="5" id="KW-1185">Reference proteome</keyword>
<dbReference type="InterPro" id="IPR016181">
    <property type="entry name" value="Acyl_CoA_acyltransferase"/>
</dbReference>
<dbReference type="PANTHER" id="PTHR43800:SF1">
    <property type="entry name" value="PEPTIDYL-LYSINE N-ACETYLTRANSFERASE YJAB"/>
    <property type="match status" value="1"/>
</dbReference>
<comment type="caution">
    <text evidence="4">The sequence shown here is derived from an EMBL/GenBank/DDBJ whole genome shotgun (WGS) entry which is preliminary data.</text>
</comment>
<protein>
    <submittedName>
        <fullName evidence="4">Ribosomal protein S18 acetylase RimI-like enzyme</fullName>
    </submittedName>
</protein>
<dbReference type="SUPFAM" id="SSF55729">
    <property type="entry name" value="Acyl-CoA N-acyltransferases (Nat)"/>
    <property type="match status" value="1"/>
</dbReference>
<evidence type="ECO:0000313" key="4">
    <source>
        <dbReference type="EMBL" id="TCP28864.1"/>
    </source>
</evidence>
<dbReference type="Pfam" id="PF00583">
    <property type="entry name" value="Acetyltransf_1"/>
    <property type="match status" value="1"/>
</dbReference>
<sequence length="161" mass="18488">MSFIIRKMEKRDIQHVQQVAKTSWNHTYEGIIPLDIQEGFLKYAYNDEMMQRRLEGSHLFVSEVDKGIVGFANFSTVNEDGEVELSAIYLYPEYQGKGIGTSLLQEAIKNLEGPKKVFVNVEKENKIGIAFYKSKGFKVVTEFDDNFDGHILKTVRMVLEV</sequence>
<proteinExistence type="predicted"/>
<dbReference type="PANTHER" id="PTHR43800">
    <property type="entry name" value="PEPTIDYL-LYSINE N-ACETYLTRANSFERASE YJAB"/>
    <property type="match status" value="1"/>
</dbReference>
<dbReference type="Gene3D" id="3.40.630.30">
    <property type="match status" value="1"/>
</dbReference>
<gene>
    <name evidence="4" type="ORF">EV207_115100</name>
</gene>
<dbReference type="AlphaFoldDB" id="A0A4R2P487"/>
<organism evidence="4 5">
    <name type="scientific">Scopulibacillus darangshiensis</name>
    <dbReference type="NCBI Taxonomy" id="442528"/>
    <lineage>
        <taxon>Bacteria</taxon>
        <taxon>Bacillati</taxon>
        <taxon>Bacillota</taxon>
        <taxon>Bacilli</taxon>
        <taxon>Bacillales</taxon>
        <taxon>Sporolactobacillaceae</taxon>
        <taxon>Scopulibacillus</taxon>
    </lineage>
</organism>
<evidence type="ECO:0000313" key="5">
    <source>
        <dbReference type="Proteomes" id="UP000295416"/>
    </source>
</evidence>
<dbReference type="CDD" id="cd04301">
    <property type="entry name" value="NAT_SF"/>
    <property type="match status" value="1"/>
</dbReference>